<sequence length="475" mass="53013">MSVISFPDSILAPWLKAISNDPDLKVAHGYSGSTGLHATSSQDALCRYPLNTESLISSSEGCSLSSGTGVELFTRHILPSIEAAEHEVILVTCFWAASPTLEALKTSLKRLSDKAVKQQREGYRNAPVKVRICFSSSSLLQKLLHTSSLRGQLYHQSQFKRKLGLQDPGELPGLDIKIKSLFIRPFSVMHSKFIIIDRQTVLLPSCNVSWEEWYEGCIKLIGPIVLQVWQFWKGVWNFDEGDDAKDHFYDNQPGSNAFSTVGTIRTILLPSTHHSSWKFSFWPWSSTPAPSTPLNAFILNILGAAKCAVYIQTPNLTSQPVLDAVFECLQRGVDVTIVSNQRMMLLEQLVTAGRTTHSCLRALNERYLKLVRSYLTAFEDHPPERAAELEEGRIQATLGSLGIFYWHSENAPKVSHLKLTIVDEEVCVLGSGNMDRASWFTSQELGIAFFSKEVVANVRKEFVDTAKANHRPALM</sequence>
<dbReference type="InterPro" id="IPR001736">
    <property type="entry name" value="PLipase_D/transphosphatidylase"/>
</dbReference>
<dbReference type="SUPFAM" id="SSF56024">
    <property type="entry name" value="Phospholipase D/nuclease"/>
    <property type="match status" value="2"/>
</dbReference>
<organism evidence="2 3">
    <name type="scientific">Ascosphaera apis ARSEF 7405</name>
    <dbReference type="NCBI Taxonomy" id="392613"/>
    <lineage>
        <taxon>Eukaryota</taxon>
        <taxon>Fungi</taxon>
        <taxon>Dikarya</taxon>
        <taxon>Ascomycota</taxon>
        <taxon>Pezizomycotina</taxon>
        <taxon>Eurotiomycetes</taxon>
        <taxon>Eurotiomycetidae</taxon>
        <taxon>Onygenales</taxon>
        <taxon>Ascosphaeraceae</taxon>
        <taxon>Ascosphaera</taxon>
    </lineage>
</organism>
<feature type="domain" description="PLD phosphodiesterase" evidence="1">
    <location>
        <begin position="411"/>
        <end position="438"/>
    </location>
</feature>
<evidence type="ECO:0000259" key="1">
    <source>
        <dbReference type="PROSITE" id="PS50035"/>
    </source>
</evidence>
<evidence type="ECO:0000313" key="3">
    <source>
        <dbReference type="Proteomes" id="UP000242877"/>
    </source>
</evidence>
<dbReference type="AlphaFoldDB" id="A0A168BRX2"/>
<comment type="caution">
    <text evidence="2">The sequence shown here is derived from an EMBL/GenBank/DDBJ whole genome shotgun (WGS) entry which is preliminary data.</text>
</comment>
<gene>
    <name evidence="2" type="ORF">AAP_01337</name>
</gene>
<accession>A0A168BRX2</accession>
<feature type="domain" description="PLD phosphodiesterase" evidence="1">
    <location>
        <begin position="185"/>
        <end position="212"/>
    </location>
</feature>
<evidence type="ECO:0000313" key="2">
    <source>
        <dbReference type="EMBL" id="KZZ95661.1"/>
    </source>
</evidence>
<dbReference type="Pfam" id="PF13091">
    <property type="entry name" value="PLDc_2"/>
    <property type="match status" value="1"/>
</dbReference>
<reference evidence="2 3" key="1">
    <citation type="journal article" date="2016" name="Genome Biol. Evol.">
        <title>Divergent and convergent evolution of fungal pathogenicity.</title>
        <authorList>
            <person name="Shang Y."/>
            <person name="Xiao G."/>
            <person name="Zheng P."/>
            <person name="Cen K."/>
            <person name="Zhan S."/>
            <person name="Wang C."/>
        </authorList>
    </citation>
    <scope>NUCLEOTIDE SEQUENCE [LARGE SCALE GENOMIC DNA]</scope>
    <source>
        <strain evidence="2 3">ARSEF 7405</strain>
    </source>
</reference>
<dbReference type="GO" id="GO:0032049">
    <property type="term" value="P:cardiolipin biosynthetic process"/>
    <property type="evidence" value="ECO:0007669"/>
    <property type="project" value="UniProtKB-ARBA"/>
</dbReference>
<dbReference type="PROSITE" id="PS50035">
    <property type="entry name" value="PLD"/>
    <property type="match status" value="2"/>
</dbReference>
<dbReference type="InterPro" id="IPR025202">
    <property type="entry name" value="PLD-like_dom"/>
</dbReference>
<dbReference type="GO" id="GO:0030572">
    <property type="term" value="F:phosphatidyltransferase activity"/>
    <property type="evidence" value="ECO:0007669"/>
    <property type="project" value="UniProtKB-ARBA"/>
</dbReference>
<dbReference type="OrthoDB" id="9997422at2759"/>
<dbReference type="Proteomes" id="UP000242877">
    <property type="component" value="Unassembled WGS sequence"/>
</dbReference>
<dbReference type="CDD" id="cd00138">
    <property type="entry name" value="PLDc_SF"/>
    <property type="match status" value="1"/>
</dbReference>
<dbReference type="Gene3D" id="3.30.870.10">
    <property type="entry name" value="Endonuclease Chain A"/>
    <property type="match status" value="2"/>
</dbReference>
<keyword evidence="3" id="KW-1185">Reference proteome</keyword>
<dbReference type="PANTHER" id="PTHR21248:SF11">
    <property type="entry name" value="PLD PHOSPHODIESTERASE DOMAIN-CONTAINING PROTEIN"/>
    <property type="match status" value="1"/>
</dbReference>
<proteinExistence type="predicted"/>
<dbReference type="EMBL" id="AZGZ01000004">
    <property type="protein sequence ID" value="KZZ95661.1"/>
    <property type="molecule type" value="Genomic_DNA"/>
</dbReference>
<dbReference type="PANTHER" id="PTHR21248">
    <property type="entry name" value="CARDIOLIPIN SYNTHASE"/>
    <property type="match status" value="1"/>
</dbReference>
<dbReference type="SMART" id="SM00155">
    <property type="entry name" value="PLDc"/>
    <property type="match status" value="2"/>
</dbReference>
<protein>
    <submittedName>
        <fullName evidence="2">Phospholipase D/Transphosphatidylase</fullName>
    </submittedName>
</protein>
<dbReference type="VEuPathDB" id="FungiDB:AAP_01337"/>
<name>A0A168BRX2_9EURO</name>